<protein>
    <submittedName>
        <fullName evidence="1">Uncharacterized protein</fullName>
    </submittedName>
</protein>
<dbReference type="Proteomes" id="UP001160148">
    <property type="component" value="Unassembled WGS sequence"/>
</dbReference>
<keyword evidence="2" id="KW-1185">Reference proteome</keyword>
<name>A0AAV0VPV7_9HEMI</name>
<accession>A0AAV0VPV7</accession>
<gene>
    <name evidence="1" type="ORF">MEUPH1_LOCUS2648</name>
</gene>
<reference evidence="1 2" key="1">
    <citation type="submission" date="2023-01" db="EMBL/GenBank/DDBJ databases">
        <authorList>
            <person name="Whitehead M."/>
        </authorList>
    </citation>
    <scope>NUCLEOTIDE SEQUENCE [LARGE SCALE GENOMIC DNA]</scope>
</reference>
<dbReference type="AlphaFoldDB" id="A0AAV0VPV7"/>
<proteinExistence type="predicted"/>
<dbReference type="EMBL" id="CARXXK010000001">
    <property type="protein sequence ID" value="CAI6345664.1"/>
    <property type="molecule type" value="Genomic_DNA"/>
</dbReference>
<sequence>MDLNKIIGRATSEREKKNWIWRLISAAAVRSYNWKRFSLASRVTLSQSVMMIHRLFRGRRTWRRSSHRFRRDLLRADENGVRLKKRRLHRSQGEGKNIKQRRKKCKTANECAAHGAFCVGNNNSTVTTRRK</sequence>
<organism evidence="1 2">
    <name type="scientific">Macrosiphum euphorbiae</name>
    <name type="common">potato aphid</name>
    <dbReference type="NCBI Taxonomy" id="13131"/>
    <lineage>
        <taxon>Eukaryota</taxon>
        <taxon>Metazoa</taxon>
        <taxon>Ecdysozoa</taxon>
        <taxon>Arthropoda</taxon>
        <taxon>Hexapoda</taxon>
        <taxon>Insecta</taxon>
        <taxon>Pterygota</taxon>
        <taxon>Neoptera</taxon>
        <taxon>Paraneoptera</taxon>
        <taxon>Hemiptera</taxon>
        <taxon>Sternorrhyncha</taxon>
        <taxon>Aphidomorpha</taxon>
        <taxon>Aphidoidea</taxon>
        <taxon>Aphididae</taxon>
        <taxon>Macrosiphini</taxon>
        <taxon>Macrosiphum</taxon>
    </lineage>
</organism>
<evidence type="ECO:0000313" key="1">
    <source>
        <dbReference type="EMBL" id="CAI6345664.1"/>
    </source>
</evidence>
<comment type="caution">
    <text evidence="1">The sequence shown here is derived from an EMBL/GenBank/DDBJ whole genome shotgun (WGS) entry which is preliminary data.</text>
</comment>
<evidence type="ECO:0000313" key="2">
    <source>
        <dbReference type="Proteomes" id="UP001160148"/>
    </source>
</evidence>